<dbReference type="InterPro" id="IPR030678">
    <property type="entry name" value="Peptide/Ni-bd"/>
</dbReference>
<dbReference type="Gene3D" id="3.10.105.10">
    <property type="entry name" value="Dipeptide-binding Protein, Domain 3"/>
    <property type="match status" value="1"/>
</dbReference>
<dbReference type="PANTHER" id="PTHR30290">
    <property type="entry name" value="PERIPLASMIC BINDING COMPONENT OF ABC TRANSPORTER"/>
    <property type="match status" value="1"/>
</dbReference>
<evidence type="ECO:0000256" key="3">
    <source>
        <dbReference type="ARBA" id="ARBA00022448"/>
    </source>
</evidence>
<dbReference type="SUPFAM" id="SSF53850">
    <property type="entry name" value="Periplasmic binding protein-like II"/>
    <property type="match status" value="1"/>
</dbReference>
<dbReference type="Pfam" id="PF00496">
    <property type="entry name" value="SBP_bac_5"/>
    <property type="match status" value="1"/>
</dbReference>
<dbReference type="Proteomes" id="UP001165378">
    <property type="component" value="Unassembled WGS sequence"/>
</dbReference>
<dbReference type="RefSeq" id="WP_235049743.1">
    <property type="nucleotide sequence ID" value="NZ_JAKFHA010000001.1"/>
</dbReference>
<dbReference type="GO" id="GO:0043190">
    <property type="term" value="C:ATP-binding cassette (ABC) transporter complex"/>
    <property type="evidence" value="ECO:0007669"/>
    <property type="project" value="InterPro"/>
</dbReference>
<dbReference type="InterPro" id="IPR039424">
    <property type="entry name" value="SBP_5"/>
</dbReference>
<accession>A0AA41PVL6</accession>
<gene>
    <name evidence="7" type="ORF">LZ495_00530</name>
</gene>
<reference evidence="7" key="1">
    <citation type="submission" date="2022-01" db="EMBL/GenBank/DDBJ databases">
        <title>Genome-Based Taxonomic Classification of the Phylum Actinobacteria.</title>
        <authorList>
            <person name="Gao Y."/>
        </authorList>
    </citation>
    <scope>NUCLEOTIDE SEQUENCE</scope>
    <source>
        <strain evidence="7">KLBMP 8922</strain>
    </source>
</reference>
<dbReference type="Gene3D" id="3.40.190.10">
    <property type="entry name" value="Periplasmic binding protein-like II"/>
    <property type="match status" value="1"/>
</dbReference>
<evidence type="ECO:0000256" key="4">
    <source>
        <dbReference type="ARBA" id="ARBA00022729"/>
    </source>
</evidence>
<evidence type="ECO:0000256" key="2">
    <source>
        <dbReference type="ARBA" id="ARBA00005695"/>
    </source>
</evidence>
<protein>
    <submittedName>
        <fullName evidence="7">ABC transporter substrate-binding protein</fullName>
    </submittedName>
</protein>
<feature type="signal peptide" evidence="5">
    <location>
        <begin position="1"/>
        <end position="22"/>
    </location>
</feature>
<sequence length="536" mass="58026">MARTKRVIAAAAVGVIAVGSLAACGEKKKDKTPTGGGSNSAAANTGATVILGTTDSKVTSLDPAGAYDLPSWTIYWNTFQTLLYLPAGSTTPTPDAAEKCEWTNPKLYTCKLKDGLTFSDGSPLTSEDVKFSFDRMIAINDPEGPASLLESLDKTEAPDAKTVTFSLKTEDATLPHKLTTGVGAIVSSKGSYPKDKLREDNKILGSGPYVLDNYKADQEAAFSVNAKYKGDAKAQNAKFVLKYYSEASTLKQAIQKGDVDVAFRGLTPTDVKDLRDKSGNGGYSVIDGEGTELRYVTFNVKTAPADQKAVRQAIAQVVDREAIAKNVYNDTVTPTYSMIPAGVQAHTDAFKEKYGAPDKNKAKAILDAAGLGGSPVSITLWYTPTRYGAVTADEYIELKRQLEGSGLFKVELQSTEWQQYQTDYKAGKYPAFGLGWFPDFPDPDNYTAPFLYKGGYFKNNYDNPQLNELITKSQGQNDRKAAEPTFAEIQKITAEDAPVLPLWQGKQIAAARTGVTGMKETMDPSYIIRFSMIGKK</sequence>
<comment type="subcellular location">
    <subcellularLocation>
        <location evidence="1">Cell envelope</location>
    </subcellularLocation>
</comment>
<dbReference type="FunFam" id="3.10.105.10:FF:000012">
    <property type="entry name" value="Peptide/nickel transport system substrate-binding protein"/>
    <property type="match status" value="1"/>
</dbReference>
<dbReference type="GO" id="GO:0030313">
    <property type="term" value="C:cell envelope"/>
    <property type="evidence" value="ECO:0007669"/>
    <property type="project" value="UniProtKB-SubCell"/>
</dbReference>
<keyword evidence="8" id="KW-1185">Reference proteome</keyword>
<evidence type="ECO:0000259" key="6">
    <source>
        <dbReference type="Pfam" id="PF00496"/>
    </source>
</evidence>
<comment type="similarity">
    <text evidence="2">Belongs to the bacterial solute-binding protein 5 family.</text>
</comment>
<evidence type="ECO:0000256" key="1">
    <source>
        <dbReference type="ARBA" id="ARBA00004196"/>
    </source>
</evidence>
<dbReference type="AlphaFoldDB" id="A0AA41PVL6"/>
<feature type="chain" id="PRO_5041235165" evidence="5">
    <location>
        <begin position="23"/>
        <end position="536"/>
    </location>
</feature>
<name>A0AA41PVL6_9ACTN</name>
<proteinExistence type="inferred from homology"/>
<dbReference type="EMBL" id="JAKFHA010000001">
    <property type="protein sequence ID" value="MCF2525714.1"/>
    <property type="molecule type" value="Genomic_DNA"/>
</dbReference>
<evidence type="ECO:0000256" key="5">
    <source>
        <dbReference type="SAM" id="SignalP"/>
    </source>
</evidence>
<dbReference type="GO" id="GO:0015833">
    <property type="term" value="P:peptide transport"/>
    <property type="evidence" value="ECO:0007669"/>
    <property type="project" value="TreeGrafter"/>
</dbReference>
<comment type="caution">
    <text evidence="7">The sequence shown here is derived from an EMBL/GenBank/DDBJ whole genome shotgun (WGS) entry which is preliminary data.</text>
</comment>
<evidence type="ECO:0000313" key="8">
    <source>
        <dbReference type="Proteomes" id="UP001165378"/>
    </source>
</evidence>
<feature type="domain" description="Solute-binding protein family 5" evidence="6">
    <location>
        <begin position="92"/>
        <end position="456"/>
    </location>
</feature>
<dbReference type="PROSITE" id="PS51257">
    <property type="entry name" value="PROKAR_LIPOPROTEIN"/>
    <property type="match status" value="1"/>
</dbReference>
<dbReference type="PIRSF" id="PIRSF002741">
    <property type="entry name" value="MppA"/>
    <property type="match status" value="1"/>
</dbReference>
<dbReference type="GO" id="GO:0042597">
    <property type="term" value="C:periplasmic space"/>
    <property type="evidence" value="ECO:0007669"/>
    <property type="project" value="UniProtKB-ARBA"/>
</dbReference>
<dbReference type="InterPro" id="IPR000914">
    <property type="entry name" value="SBP_5_dom"/>
</dbReference>
<keyword evidence="3" id="KW-0813">Transport</keyword>
<dbReference type="PANTHER" id="PTHR30290:SF10">
    <property type="entry name" value="PERIPLASMIC OLIGOPEPTIDE-BINDING PROTEIN-RELATED"/>
    <property type="match status" value="1"/>
</dbReference>
<dbReference type="GO" id="GO:1904680">
    <property type="term" value="F:peptide transmembrane transporter activity"/>
    <property type="evidence" value="ECO:0007669"/>
    <property type="project" value="TreeGrafter"/>
</dbReference>
<organism evidence="7 8">
    <name type="scientific">Yinghuangia soli</name>
    <dbReference type="NCBI Taxonomy" id="2908204"/>
    <lineage>
        <taxon>Bacteria</taxon>
        <taxon>Bacillati</taxon>
        <taxon>Actinomycetota</taxon>
        <taxon>Actinomycetes</taxon>
        <taxon>Kitasatosporales</taxon>
        <taxon>Streptomycetaceae</taxon>
        <taxon>Yinghuangia</taxon>
    </lineage>
</organism>
<evidence type="ECO:0000313" key="7">
    <source>
        <dbReference type="EMBL" id="MCF2525714.1"/>
    </source>
</evidence>
<keyword evidence="4 5" id="KW-0732">Signal</keyword>